<evidence type="ECO:0000313" key="3">
    <source>
        <dbReference type="Proteomes" id="UP001214441"/>
    </source>
</evidence>
<dbReference type="Proteomes" id="UP001214441">
    <property type="component" value="Unassembled WGS sequence"/>
</dbReference>
<gene>
    <name evidence="2" type="ORF">NMN56_008995</name>
</gene>
<sequence length="176" mass="19112">MATDLQQVVDALGARLGRSVAVDDRRLRLLAHSAHHGEADSARIESLMNRGVSTELVEHVAAEGAPCATGLFTISARPEIGIEVARFGMPIRYEGAPLGYVWLTANEGPAGRREADGLREAARQAALILHGEHLHDQVSRSRETRVGPRPRVHRPRAQGRGGPDARRGRARRDGQC</sequence>
<dbReference type="RefSeq" id="WP_274042397.1">
    <property type="nucleotide sequence ID" value="NZ_JANCPR020000007.1"/>
</dbReference>
<dbReference type="SUPFAM" id="SSF55781">
    <property type="entry name" value="GAF domain-like"/>
    <property type="match status" value="1"/>
</dbReference>
<proteinExistence type="predicted"/>
<name>A0ABT6ZTG3_9ACTN</name>
<feature type="compositionally biased region" description="Basic and acidic residues" evidence="1">
    <location>
        <begin position="130"/>
        <end position="146"/>
    </location>
</feature>
<evidence type="ECO:0000313" key="2">
    <source>
        <dbReference type="EMBL" id="MDJ1132084.1"/>
    </source>
</evidence>
<protein>
    <submittedName>
        <fullName evidence="2">Uncharacterized protein</fullName>
    </submittedName>
</protein>
<organism evidence="2 3">
    <name type="scientific">Streptomyces iconiensis</name>
    <dbReference type="NCBI Taxonomy" id="1384038"/>
    <lineage>
        <taxon>Bacteria</taxon>
        <taxon>Bacillati</taxon>
        <taxon>Actinomycetota</taxon>
        <taxon>Actinomycetes</taxon>
        <taxon>Kitasatosporales</taxon>
        <taxon>Streptomycetaceae</taxon>
        <taxon>Streptomyces</taxon>
    </lineage>
</organism>
<comment type="caution">
    <text evidence="2">The sequence shown here is derived from an EMBL/GenBank/DDBJ whole genome shotgun (WGS) entry which is preliminary data.</text>
</comment>
<evidence type="ECO:0000256" key="1">
    <source>
        <dbReference type="SAM" id="MobiDB-lite"/>
    </source>
</evidence>
<feature type="compositionally biased region" description="Basic and acidic residues" evidence="1">
    <location>
        <begin position="163"/>
        <end position="176"/>
    </location>
</feature>
<dbReference type="Gene3D" id="3.30.450.40">
    <property type="match status" value="1"/>
</dbReference>
<accession>A0ABT6ZTG3</accession>
<feature type="compositionally biased region" description="Basic residues" evidence="1">
    <location>
        <begin position="148"/>
        <end position="157"/>
    </location>
</feature>
<keyword evidence="3" id="KW-1185">Reference proteome</keyword>
<dbReference type="EMBL" id="JANCPR020000007">
    <property type="protein sequence ID" value="MDJ1132084.1"/>
    <property type="molecule type" value="Genomic_DNA"/>
</dbReference>
<dbReference type="InterPro" id="IPR029016">
    <property type="entry name" value="GAF-like_dom_sf"/>
</dbReference>
<feature type="region of interest" description="Disordered" evidence="1">
    <location>
        <begin position="130"/>
        <end position="176"/>
    </location>
</feature>
<reference evidence="2 3" key="1">
    <citation type="submission" date="2023-05" db="EMBL/GenBank/DDBJ databases">
        <title>Streptantibioticus silvisoli sp. nov., acidotolerant actinomycetes 1 from pine litter.</title>
        <authorList>
            <person name="Swiecimska M."/>
            <person name="Golinska P."/>
            <person name="Sangal V."/>
            <person name="Wachnowicz B."/>
            <person name="Goodfellow M."/>
        </authorList>
    </citation>
    <scope>NUCLEOTIDE SEQUENCE [LARGE SCALE GENOMIC DNA]</scope>
    <source>
        <strain evidence="2 3">DSM 42109</strain>
    </source>
</reference>